<dbReference type="eggNOG" id="KOG1263">
    <property type="taxonomic scope" value="Eukaryota"/>
</dbReference>
<dbReference type="STRING" id="759273.H1VC27"/>
<name>H1VC27_COLHI</name>
<dbReference type="GO" id="GO:0005507">
    <property type="term" value="F:copper ion binding"/>
    <property type="evidence" value="ECO:0007669"/>
    <property type="project" value="InterPro"/>
</dbReference>
<evidence type="ECO:0000256" key="1">
    <source>
        <dbReference type="ARBA" id="ARBA00022723"/>
    </source>
</evidence>
<feature type="domain" description="Plastocyanin-like" evidence="4">
    <location>
        <begin position="13"/>
        <end position="72"/>
    </location>
</feature>
<dbReference type="PROSITE" id="PS00080">
    <property type="entry name" value="MULTICOPPER_OXIDASE2"/>
    <property type="match status" value="1"/>
</dbReference>
<dbReference type="EMBL" id="CACQ02002630">
    <property type="protein sequence ID" value="CCF37780.1"/>
    <property type="molecule type" value="Genomic_DNA"/>
</dbReference>
<dbReference type="InterPro" id="IPR008972">
    <property type="entry name" value="Cupredoxin"/>
</dbReference>
<evidence type="ECO:0000313" key="5">
    <source>
        <dbReference type="EMBL" id="CCF37780.1"/>
    </source>
</evidence>
<dbReference type="Gene3D" id="2.60.40.420">
    <property type="entry name" value="Cupredoxins - blue copper proteins"/>
    <property type="match status" value="1"/>
</dbReference>
<organism evidence="5 6">
    <name type="scientific">Colletotrichum higginsianum (strain IMI 349063)</name>
    <name type="common">Crucifer anthracnose fungus</name>
    <dbReference type="NCBI Taxonomy" id="759273"/>
    <lineage>
        <taxon>Eukaryota</taxon>
        <taxon>Fungi</taxon>
        <taxon>Dikarya</taxon>
        <taxon>Ascomycota</taxon>
        <taxon>Pezizomycotina</taxon>
        <taxon>Sordariomycetes</taxon>
        <taxon>Hypocreomycetidae</taxon>
        <taxon>Glomerellales</taxon>
        <taxon>Glomerellaceae</taxon>
        <taxon>Colletotrichum</taxon>
        <taxon>Colletotrichum destructivum species complex</taxon>
    </lineage>
</organism>
<dbReference type="InterPro" id="IPR002355">
    <property type="entry name" value="Cu_oxidase_Cu_BS"/>
</dbReference>
<dbReference type="PROSITE" id="PS00079">
    <property type="entry name" value="MULTICOPPER_OXIDASE1"/>
    <property type="match status" value="1"/>
</dbReference>
<dbReference type="VEuPathDB" id="FungiDB:CH63R_07101"/>
<dbReference type="Pfam" id="PF07731">
    <property type="entry name" value="Cu-oxidase_2"/>
    <property type="match status" value="1"/>
</dbReference>
<keyword evidence="1" id="KW-0479">Metal-binding</keyword>
<keyword evidence="2" id="KW-0732">Signal</keyword>
<dbReference type="SUPFAM" id="SSF49503">
    <property type="entry name" value="Cupredoxins"/>
    <property type="match status" value="1"/>
</dbReference>
<protein>
    <recommendedName>
        <fullName evidence="4">Plastocyanin-like domain-containing protein</fullName>
    </recommendedName>
</protein>
<evidence type="ECO:0000313" key="6">
    <source>
        <dbReference type="Proteomes" id="UP000007174"/>
    </source>
</evidence>
<evidence type="ECO:0000256" key="2">
    <source>
        <dbReference type="ARBA" id="ARBA00022729"/>
    </source>
</evidence>
<dbReference type="Proteomes" id="UP000007174">
    <property type="component" value="Unassembled WGS sequence"/>
</dbReference>
<dbReference type="InterPro" id="IPR011706">
    <property type="entry name" value="Cu-oxidase_C"/>
</dbReference>
<dbReference type="GO" id="GO:0016491">
    <property type="term" value="F:oxidoreductase activity"/>
    <property type="evidence" value="ECO:0007669"/>
    <property type="project" value="InterPro"/>
</dbReference>
<evidence type="ECO:0000259" key="4">
    <source>
        <dbReference type="Pfam" id="PF07731"/>
    </source>
</evidence>
<dbReference type="AlphaFoldDB" id="H1VC27"/>
<sequence length="106" mass="12230">MYILHEGDGLTWDGTITNPENPQRRDVQLVRANGHMVMQFDSNENPGVWPFHCHIAWHASAGLFSQLLVQPDKVRQLQIPQKVADTCRDWQLWTQRNIPEVIDSGQ</sequence>
<gene>
    <name evidence="5" type="ORF">CH063_09031</name>
</gene>
<evidence type="ECO:0000256" key="3">
    <source>
        <dbReference type="ARBA" id="ARBA00023180"/>
    </source>
</evidence>
<proteinExistence type="predicted"/>
<keyword evidence="3" id="KW-0325">Glycoprotein</keyword>
<dbReference type="HOGENOM" id="CLU_136891_0_0_1"/>
<reference evidence="6" key="1">
    <citation type="journal article" date="2012" name="Nat. Genet.">
        <title>Lifestyle transitions in plant pathogenic Colletotrichum fungi deciphered by genome and transcriptome analyses.</title>
        <authorList>
            <person name="O'Connell R.J."/>
            <person name="Thon M.R."/>
            <person name="Hacquard S."/>
            <person name="Amyotte S.G."/>
            <person name="Kleemann J."/>
            <person name="Torres M.F."/>
            <person name="Damm U."/>
            <person name="Buiate E.A."/>
            <person name="Epstein L."/>
            <person name="Alkan N."/>
            <person name="Altmueller J."/>
            <person name="Alvarado-Balderrama L."/>
            <person name="Bauser C.A."/>
            <person name="Becker C."/>
            <person name="Birren B.W."/>
            <person name="Chen Z."/>
            <person name="Choi J."/>
            <person name="Crouch J.A."/>
            <person name="Duvick J.P."/>
            <person name="Farman M.A."/>
            <person name="Gan P."/>
            <person name="Heiman D."/>
            <person name="Henrissat B."/>
            <person name="Howard R.J."/>
            <person name="Kabbage M."/>
            <person name="Koch C."/>
            <person name="Kracher B."/>
            <person name="Kubo Y."/>
            <person name="Law A.D."/>
            <person name="Lebrun M.-H."/>
            <person name="Lee Y.-H."/>
            <person name="Miyara I."/>
            <person name="Moore N."/>
            <person name="Neumann U."/>
            <person name="Nordstroem K."/>
            <person name="Panaccione D.G."/>
            <person name="Panstruga R."/>
            <person name="Place M."/>
            <person name="Proctor R.H."/>
            <person name="Prusky D."/>
            <person name="Rech G."/>
            <person name="Reinhardt R."/>
            <person name="Rollins J.A."/>
            <person name="Rounsley S."/>
            <person name="Schardl C.L."/>
            <person name="Schwartz D.C."/>
            <person name="Shenoy N."/>
            <person name="Shirasu K."/>
            <person name="Sikhakolli U.R."/>
            <person name="Stueber K."/>
            <person name="Sukno S.A."/>
            <person name="Sweigard J.A."/>
            <person name="Takano Y."/>
            <person name="Takahara H."/>
            <person name="Trail F."/>
            <person name="van der Does H.C."/>
            <person name="Voll L.M."/>
            <person name="Will I."/>
            <person name="Young S."/>
            <person name="Zeng Q."/>
            <person name="Zhang J."/>
            <person name="Zhou S."/>
            <person name="Dickman M.B."/>
            <person name="Schulze-Lefert P."/>
            <person name="Ver Loren van Themaat E."/>
            <person name="Ma L.-J."/>
            <person name="Vaillancourt L.J."/>
        </authorList>
    </citation>
    <scope>NUCLEOTIDE SEQUENCE [LARGE SCALE GENOMIC DNA]</scope>
    <source>
        <strain evidence="6">IMI 349063</strain>
    </source>
</reference>
<dbReference type="InterPro" id="IPR033138">
    <property type="entry name" value="Cu_oxidase_CS"/>
</dbReference>
<accession>H1VC27</accession>